<dbReference type="InterPro" id="IPR008868">
    <property type="entry name" value="TniB"/>
</dbReference>
<accession>A0A1H1TTE4</accession>
<evidence type="ECO:0000313" key="2">
    <source>
        <dbReference type="EMBL" id="SDS63477.1"/>
    </source>
</evidence>
<dbReference type="InterPro" id="IPR027417">
    <property type="entry name" value="P-loop_NTPase"/>
</dbReference>
<protein>
    <submittedName>
        <fullName evidence="2">AAA domain-containing protein</fullName>
    </submittedName>
</protein>
<dbReference type="RefSeq" id="WP_017201943.1">
    <property type="nucleotide sequence ID" value="NZ_JBBBVW010000012.1"/>
</dbReference>
<dbReference type="GeneID" id="77478177"/>
<dbReference type="Pfam" id="PF05621">
    <property type="entry name" value="TniB"/>
    <property type="match status" value="1"/>
</dbReference>
<reference evidence="2 3" key="1">
    <citation type="submission" date="2016-10" db="EMBL/GenBank/DDBJ databases">
        <authorList>
            <person name="de Groot N.N."/>
        </authorList>
    </citation>
    <scope>NUCLEOTIDE SEQUENCE [LARGE SCALE GENOMIC DNA]</scope>
    <source>
        <strain evidence="2 3">DSM 15019</strain>
    </source>
</reference>
<dbReference type="SUPFAM" id="SSF52540">
    <property type="entry name" value="P-loop containing nucleoside triphosphate hydrolases"/>
    <property type="match status" value="1"/>
</dbReference>
<organism evidence="2 3">
    <name type="scientific">Microbacterium paraoxydans</name>
    <dbReference type="NCBI Taxonomy" id="199592"/>
    <lineage>
        <taxon>Bacteria</taxon>
        <taxon>Bacillati</taxon>
        <taxon>Actinomycetota</taxon>
        <taxon>Actinomycetes</taxon>
        <taxon>Micrococcales</taxon>
        <taxon>Microbacteriaceae</taxon>
        <taxon>Microbacterium</taxon>
    </lineage>
</organism>
<evidence type="ECO:0000259" key="1">
    <source>
        <dbReference type="SMART" id="SM00382"/>
    </source>
</evidence>
<proteinExistence type="predicted"/>
<dbReference type="Gene3D" id="3.40.50.300">
    <property type="entry name" value="P-loop containing nucleotide triphosphate hydrolases"/>
    <property type="match status" value="1"/>
</dbReference>
<dbReference type="SMART" id="SM00382">
    <property type="entry name" value="AAA"/>
    <property type="match status" value="1"/>
</dbReference>
<dbReference type="Proteomes" id="UP000182126">
    <property type="component" value="Chromosome I"/>
</dbReference>
<name>A0A1H1TTE4_9MICO</name>
<evidence type="ECO:0000313" key="3">
    <source>
        <dbReference type="Proteomes" id="UP000182126"/>
    </source>
</evidence>
<feature type="domain" description="AAA+ ATPase" evidence="1">
    <location>
        <begin position="88"/>
        <end position="245"/>
    </location>
</feature>
<dbReference type="AlphaFoldDB" id="A0A1H1TTE4"/>
<dbReference type="EMBL" id="LT629770">
    <property type="protein sequence ID" value="SDS63477.1"/>
    <property type="molecule type" value="Genomic_DNA"/>
</dbReference>
<gene>
    <name evidence="2" type="ORF">SAMN04489809_2302</name>
</gene>
<dbReference type="InterPro" id="IPR003593">
    <property type="entry name" value="AAA+_ATPase"/>
</dbReference>
<sequence length="347" mass="38723">MKITPLVLHHDRKTSLAGLREAFDAEPASPPKITFRQYRDLDSEARELYDQAREDFLRLTLRVKTREQAVCARILEDLIRINPRLKNSRRGLMISAPMFSGKTELALLLARSVERRHAAQHPDYLRDGDAPVVWVEMTEHSTGKALLAQIVEFLAPTIVLPKQIATDRLRKLAVEALHRHGTKLLVIDEAHKLGGTEPSSVIKALQNESCATVVLVGINLDQAFKTGDGLQVSARCDFVTLDKIDPAVQEDFEQWIKWVATFDSFLPLCGHAHGLLTRNAGTLVHAADGKLAVLAMIVDRLVASILRDESRTSETVTRERLFGVLDTLRRTTLNTHNVTLDDLVDAA</sequence>